<dbReference type="AlphaFoldDB" id="A0A133UPA1"/>
<evidence type="ECO:0000313" key="3">
    <source>
        <dbReference type="Proteomes" id="UP000070463"/>
    </source>
</evidence>
<accession>A0A133UPA1</accession>
<comment type="caution">
    <text evidence="2">The sequence shown here is derived from an EMBL/GenBank/DDBJ whole genome shotgun (WGS) entry which is preliminary data.</text>
</comment>
<organism evidence="2 3">
    <name type="scientific">candidate division MSBL1 archaeon SCGC-AAA259I09</name>
    <dbReference type="NCBI Taxonomy" id="1698267"/>
    <lineage>
        <taxon>Archaea</taxon>
        <taxon>Methanobacteriati</taxon>
        <taxon>Methanobacteriota</taxon>
        <taxon>candidate division MSBL1</taxon>
    </lineage>
</organism>
<gene>
    <name evidence="2" type="ORF">AKJ37_06350</name>
</gene>
<reference evidence="2 3" key="1">
    <citation type="journal article" date="2016" name="Sci. Rep.">
        <title>Metabolic traits of an uncultured archaeal lineage -MSBL1- from brine pools of the Red Sea.</title>
        <authorList>
            <person name="Mwirichia R."/>
            <person name="Alam I."/>
            <person name="Rashid M."/>
            <person name="Vinu M."/>
            <person name="Ba-Alawi W."/>
            <person name="Anthony Kamau A."/>
            <person name="Kamanda Ngugi D."/>
            <person name="Goker M."/>
            <person name="Klenk H.P."/>
            <person name="Bajic V."/>
            <person name="Stingl U."/>
        </authorList>
    </citation>
    <scope>NUCLEOTIDE SEQUENCE [LARGE SCALE GENOMIC DNA]</scope>
    <source>
        <strain evidence="2">SCGC-AAA259I09</strain>
    </source>
</reference>
<evidence type="ECO:0000313" key="2">
    <source>
        <dbReference type="EMBL" id="KXA95983.1"/>
    </source>
</evidence>
<proteinExistence type="predicted"/>
<feature type="transmembrane region" description="Helical" evidence="1">
    <location>
        <begin position="40"/>
        <end position="57"/>
    </location>
</feature>
<evidence type="ECO:0000256" key="1">
    <source>
        <dbReference type="SAM" id="Phobius"/>
    </source>
</evidence>
<sequence length="60" mass="6953">MELDHSVDVVNEAFYNDFAELFVPFSGKDVASVFFGYDRVHGLFLVSLVVKLFLGLYRRY</sequence>
<keyword evidence="1" id="KW-0472">Membrane</keyword>
<name>A0A133UPA1_9EURY</name>
<keyword evidence="3" id="KW-1185">Reference proteome</keyword>
<keyword evidence="1" id="KW-0812">Transmembrane</keyword>
<dbReference type="EMBL" id="LHXR01000120">
    <property type="protein sequence ID" value="KXA95983.1"/>
    <property type="molecule type" value="Genomic_DNA"/>
</dbReference>
<protein>
    <submittedName>
        <fullName evidence="2">Uncharacterized protein</fullName>
    </submittedName>
</protein>
<keyword evidence="1" id="KW-1133">Transmembrane helix</keyword>
<dbReference type="Proteomes" id="UP000070463">
    <property type="component" value="Unassembled WGS sequence"/>
</dbReference>